<evidence type="ECO:0000259" key="4">
    <source>
        <dbReference type="PROSITE" id="PS50014"/>
    </source>
</evidence>
<dbReference type="EMBL" id="SPRX01000001">
    <property type="protein sequence ID" value="TIC70228.1"/>
    <property type="molecule type" value="Genomic_DNA"/>
</dbReference>
<dbReference type="SMART" id="SM00297">
    <property type="entry name" value="BROMO"/>
    <property type="match status" value="1"/>
</dbReference>
<evidence type="ECO:0000256" key="2">
    <source>
        <dbReference type="PROSITE-ProRule" id="PRU00035"/>
    </source>
</evidence>
<evidence type="ECO:0000256" key="1">
    <source>
        <dbReference type="ARBA" id="ARBA00023117"/>
    </source>
</evidence>
<dbReference type="AlphaFoldDB" id="A0A4T0M9A6"/>
<dbReference type="Pfam" id="PF00439">
    <property type="entry name" value="Bromodomain"/>
    <property type="match status" value="1"/>
</dbReference>
<organism evidence="5 6">
    <name type="scientific">Wallemia mellicola</name>
    <dbReference type="NCBI Taxonomy" id="1708541"/>
    <lineage>
        <taxon>Eukaryota</taxon>
        <taxon>Fungi</taxon>
        <taxon>Dikarya</taxon>
        <taxon>Basidiomycota</taxon>
        <taxon>Wallemiomycotina</taxon>
        <taxon>Wallemiomycetes</taxon>
        <taxon>Wallemiales</taxon>
        <taxon>Wallemiaceae</taxon>
        <taxon>Wallemia</taxon>
    </lineage>
</organism>
<dbReference type="GO" id="GO:0000124">
    <property type="term" value="C:SAGA complex"/>
    <property type="evidence" value="ECO:0007669"/>
    <property type="project" value="InterPro"/>
</dbReference>
<reference evidence="5 6" key="1">
    <citation type="submission" date="2019-03" db="EMBL/GenBank/DDBJ databases">
        <title>Sequencing 25 genomes of Wallemia mellicola.</title>
        <authorList>
            <person name="Gostincar C."/>
        </authorList>
    </citation>
    <scope>NUCLEOTIDE SEQUENCE [LARGE SCALE GENOMIC DNA]</scope>
    <source>
        <strain evidence="5 6">EXF-757</strain>
    </source>
</reference>
<dbReference type="SUPFAM" id="SSF47370">
    <property type="entry name" value="Bromodomain"/>
    <property type="match status" value="1"/>
</dbReference>
<dbReference type="Gene3D" id="1.20.920.10">
    <property type="entry name" value="Bromodomain-like"/>
    <property type="match status" value="1"/>
</dbReference>
<dbReference type="PRINTS" id="PR00503">
    <property type="entry name" value="BROMODOMAIN"/>
</dbReference>
<dbReference type="InterPro" id="IPR009072">
    <property type="entry name" value="Histone-fold"/>
</dbReference>
<feature type="compositionally biased region" description="Acidic residues" evidence="3">
    <location>
        <begin position="151"/>
        <end position="161"/>
    </location>
</feature>
<dbReference type="Gene3D" id="1.10.20.10">
    <property type="entry name" value="Histone, subunit A"/>
    <property type="match status" value="1"/>
</dbReference>
<accession>A0A4T0M9A6</accession>
<feature type="region of interest" description="Disordered" evidence="3">
    <location>
        <begin position="149"/>
        <end position="195"/>
    </location>
</feature>
<feature type="domain" description="Bromo" evidence="4">
    <location>
        <begin position="55"/>
        <end position="125"/>
    </location>
</feature>
<dbReference type="GO" id="GO:0046695">
    <property type="term" value="C:SLIK (SAGA-like) complex"/>
    <property type="evidence" value="ECO:0007669"/>
    <property type="project" value="InterPro"/>
</dbReference>
<dbReference type="GO" id="GO:0005198">
    <property type="term" value="F:structural molecule activity"/>
    <property type="evidence" value="ECO:0007669"/>
    <property type="project" value="TreeGrafter"/>
</dbReference>
<gene>
    <name evidence="5" type="ORF">E3Q01_00110</name>
</gene>
<comment type="caution">
    <text evidence="5">The sequence shown here is derived from an EMBL/GenBank/DDBJ whole genome shotgun (WGS) entry which is preliminary data.</text>
</comment>
<evidence type="ECO:0000256" key="3">
    <source>
        <dbReference type="SAM" id="MobiDB-lite"/>
    </source>
</evidence>
<dbReference type="PROSITE" id="PS50014">
    <property type="entry name" value="BROMODOMAIN_2"/>
    <property type="match status" value="1"/>
</dbReference>
<sequence length="426" mass="48733">MSSTKYLTKELENYDLDINLRLLFKQIKQLTSSHTANNNHQEWFDTLDKVIHQLRSSPNSIAFHKPVRKFEAPDYHQIIKHPMDLSTISKKIKSKLYSNKLQFKYDLDLIWSNCLVYNVDPNHPLRSHAIHLRTKSNQLLDFVAHSPATTQEEDIDDDDEGTPLPSKFPHKKRKLDDSAIPTKKQSDSPQPFSLSHPFSNSKAILRSSSPPNQSEDPYQLFYTQDDKLLTFWNTPDGESSLTNFIPSTPSDWIFDRKLQVKGDVTTQHSTFNQHLSRFSQLIEGTHEDRHWGTPLLSPLDGEVGEIDDTLTIDILRRVTIGHLAHAGFASSYDQPLEILVGLLHRRLGDIAHTLKEHSELYSDTLSPAQIIEHTLTDHSTSVDSLRNFLEDDMGEGYTNKLDNRIANPFNPVDFKEKSSENASIDM</sequence>
<keyword evidence="1 2" id="KW-0103">Bromodomain</keyword>
<proteinExistence type="predicted"/>
<dbReference type="Proteomes" id="UP000310708">
    <property type="component" value="Unassembled WGS sequence"/>
</dbReference>
<dbReference type="InterPro" id="IPR037782">
    <property type="entry name" value="Spt7"/>
</dbReference>
<dbReference type="GO" id="GO:0006325">
    <property type="term" value="P:chromatin organization"/>
    <property type="evidence" value="ECO:0007669"/>
    <property type="project" value="UniProtKB-ARBA"/>
</dbReference>
<dbReference type="GO" id="GO:0046982">
    <property type="term" value="F:protein heterodimerization activity"/>
    <property type="evidence" value="ECO:0007669"/>
    <property type="project" value="InterPro"/>
</dbReference>
<dbReference type="InterPro" id="IPR001487">
    <property type="entry name" value="Bromodomain"/>
</dbReference>
<protein>
    <submittedName>
        <fullName evidence="5">Bromodomain-containing protein</fullName>
    </submittedName>
</protein>
<dbReference type="InterPro" id="IPR036427">
    <property type="entry name" value="Bromodomain-like_sf"/>
</dbReference>
<dbReference type="PANTHER" id="PTHR47343">
    <property type="entry name" value="TRANSCRIPTIONAL ACTIVATOR SPT7"/>
    <property type="match status" value="1"/>
</dbReference>
<evidence type="ECO:0000313" key="6">
    <source>
        <dbReference type="Proteomes" id="UP000310708"/>
    </source>
</evidence>
<evidence type="ECO:0000313" key="5">
    <source>
        <dbReference type="EMBL" id="TIC70228.1"/>
    </source>
</evidence>
<dbReference type="PANTHER" id="PTHR47343:SF1">
    <property type="entry name" value="TRANSCRIPTIONAL ACTIVATOR SPT7"/>
    <property type="match status" value="1"/>
</dbReference>
<dbReference type="GO" id="GO:0006357">
    <property type="term" value="P:regulation of transcription by RNA polymerase II"/>
    <property type="evidence" value="ECO:0007669"/>
    <property type="project" value="TreeGrafter"/>
</dbReference>
<name>A0A4T0M9A6_9BASI</name>